<feature type="region of interest" description="Disordered" evidence="6">
    <location>
        <begin position="471"/>
        <end position="494"/>
    </location>
</feature>
<gene>
    <name evidence="10" type="ORF">QJS04_geneDACA009988</name>
</gene>
<evidence type="ECO:0000313" key="11">
    <source>
        <dbReference type="Proteomes" id="UP001179952"/>
    </source>
</evidence>
<dbReference type="InterPro" id="IPR009091">
    <property type="entry name" value="RCC1/BLIP-II"/>
</dbReference>
<dbReference type="InterPro" id="IPR011009">
    <property type="entry name" value="Kinase-like_dom_sf"/>
</dbReference>
<feature type="binding site" evidence="5">
    <location>
        <position position="468"/>
    </location>
    <ligand>
        <name>ATP</name>
        <dbReference type="ChEBI" id="CHEBI:30616"/>
    </ligand>
</feature>
<keyword evidence="4 5" id="KW-0067">ATP-binding</keyword>
<dbReference type="Gene3D" id="3.30.200.20">
    <property type="entry name" value="Phosphorylase Kinase, domain 1"/>
    <property type="match status" value="1"/>
</dbReference>
<dbReference type="PANTHER" id="PTHR46146">
    <property type="entry name" value="SERINE/THREONINE-PROTEIN KINASE-LIKE PROTEIN CCR4"/>
    <property type="match status" value="1"/>
</dbReference>
<accession>A0AAV9BJB4</accession>
<dbReference type="InterPro" id="IPR008271">
    <property type="entry name" value="Ser/Thr_kinase_AS"/>
</dbReference>
<dbReference type="GO" id="GO:0004672">
    <property type="term" value="F:protein kinase activity"/>
    <property type="evidence" value="ECO:0007669"/>
    <property type="project" value="InterPro"/>
</dbReference>
<dbReference type="SUPFAM" id="SSF56112">
    <property type="entry name" value="Protein kinase-like (PK-like)"/>
    <property type="match status" value="1"/>
</dbReference>
<dbReference type="Gene3D" id="2.130.10.30">
    <property type="entry name" value="Regulator of chromosome condensation 1/beta-lactamase-inhibitor protein II"/>
    <property type="match status" value="1"/>
</dbReference>
<comment type="caution">
    <text evidence="10">The sequence shown here is derived from an EMBL/GenBank/DDBJ whole genome shotgun (WGS) entry which is preliminary data.</text>
</comment>
<dbReference type="PANTHER" id="PTHR46146:SF4">
    <property type="entry name" value="SERINE_THREONINE-PROTEIN KINASE-LIKE PROTEIN CCR4"/>
    <property type="match status" value="1"/>
</dbReference>
<dbReference type="SMART" id="SM00220">
    <property type="entry name" value="S_TKc"/>
    <property type="match status" value="1"/>
</dbReference>
<protein>
    <submittedName>
        <fullName evidence="10">Serine/threonine-protein kinase-like protein CCR4</fullName>
    </submittedName>
</protein>
<evidence type="ECO:0000256" key="8">
    <source>
        <dbReference type="SAM" id="SignalP"/>
    </source>
</evidence>
<dbReference type="AlphaFoldDB" id="A0AAV9BJB4"/>
<dbReference type="Pfam" id="PF00069">
    <property type="entry name" value="Pkinase"/>
    <property type="match status" value="1"/>
</dbReference>
<dbReference type="InterPro" id="IPR017441">
    <property type="entry name" value="Protein_kinase_ATP_BS"/>
</dbReference>
<evidence type="ECO:0000256" key="6">
    <source>
        <dbReference type="SAM" id="MobiDB-lite"/>
    </source>
</evidence>
<evidence type="ECO:0000256" key="7">
    <source>
        <dbReference type="SAM" id="Phobius"/>
    </source>
</evidence>
<keyword evidence="3 10" id="KW-0418">Kinase</keyword>
<keyword evidence="1" id="KW-0808">Transferase</keyword>
<evidence type="ECO:0000256" key="2">
    <source>
        <dbReference type="ARBA" id="ARBA00022741"/>
    </source>
</evidence>
<sequence length="768" mass="82248">MSSPPLLLLLLFFFSSLNWVSSDPLSTFSVSRVDTSTVVCALLPTPIGPVLNCTALGTRAAPLNYPHRGVPYSAIAAGDAFLCGLTTTTTTTSMRWWEFRRDGTVGPTKRVYRGPTLSALSAGDGHVCGINNSTGSVVCWRWRKLGMRPISERGLTAVAVGGDFLCGLSANGTVVCAGGEGGVTNRPPKGRYSILGAGTRHACALSAAGELKCWGEGPGARVNATGDGFVSLALGEDRTCALRGNGTAACWGADGFGLPSGLRSELFVNIEGRGRVFCGVLTVNYSLVCWGRGNDTEAVDAGVFKRVLPGTCRPQSECKCGVLGDSGSVCNNSVICRTCPPSAATNLDLSNGSDRRRLVLIIVGAAGVAVFLAAGAGFALYRLRGERKCRVHDSGRLDRDRPPRADAQAGPMLDKLLSMGRGGSLEEFLLEELYDATAGFSDAHRIGTGSFGGVYRGVLSDGREVAMKRAEPGQQASTSYHTTGRPIAQQQQRNNKDKECAFLSELAALSRLNHKNLVRLFGYCSDGAERILVYEFVANGSLYDHLFHSDRPRPVDSWAVRLRVALDAARGIEYLHTYAVPPIVHRDIKSSNILLDSDWTAKVADFGLSRKDPDGSCTGSADVEAGGAAEGAVYRAAGTFGYMDPEYYRLQRLTTKSDIYSFGVVLLELLTGLKAIHWDEETRAPRNVVDCVEDEEVRCPLDRRIPPPTPAEIEAVERLGYIAATCVRLKSYDRPTMTDVVAGLERALLACLEPECLSRSTTGNRSST</sequence>
<keyword evidence="2 5" id="KW-0547">Nucleotide-binding</keyword>
<dbReference type="GO" id="GO:0005524">
    <property type="term" value="F:ATP binding"/>
    <property type="evidence" value="ECO:0007669"/>
    <property type="project" value="UniProtKB-UniRule"/>
</dbReference>
<dbReference type="PROSITE" id="PS50011">
    <property type="entry name" value="PROTEIN_KINASE_DOM"/>
    <property type="match status" value="1"/>
</dbReference>
<dbReference type="CDD" id="cd14066">
    <property type="entry name" value="STKc_IRAK"/>
    <property type="match status" value="1"/>
</dbReference>
<evidence type="ECO:0000256" key="1">
    <source>
        <dbReference type="ARBA" id="ARBA00022679"/>
    </source>
</evidence>
<feature type="domain" description="Protein kinase" evidence="9">
    <location>
        <begin position="440"/>
        <end position="749"/>
    </location>
</feature>
<feature type="compositionally biased region" description="Polar residues" evidence="6">
    <location>
        <begin position="474"/>
        <end position="493"/>
    </location>
</feature>
<evidence type="ECO:0000259" key="9">
    <source>
        <dbReference type="PROSITE" id="PS50011"/>
    </source>
</evidence>
<evidence type="ECO:0000256" key="4">
    <source>
        <dbReference type="ARBA" id="ARBA00022840"/>
    </source>
</evidence>
<organism evidence="10 11">
    <name type="scientific">Acorus gramineus</name>
    <name type="common">Dwarf sweet flag</name>
    <dbReference type="NCBI Taxonomy" id="55184"/>
    <lineage>
        <taxon>Eukaryota</taxon>
        <taxon>Viridiplantae</taxon>
        <taxon>Streptophyta</taxon>
        <taxon>Embryophyta</taxon>
        <taxon>Tracheophyta</taxon>
        <taxon>Spermatophyta</taxon>
        <taxon>Magnoliopsida</taxon>
        <taxon>Liliopsida</taxon>
        <taxon>Acoraceae</taxon>
        <taxon>Acorus</taxon>
    </lineage>
</organism>
<keyword evidence="11" id="KW-1185">Reference proteome</keyword>
<keyword evidence="7" id="KW-0472">Membrane</keyword>
<reference evidence="10" key="1">
    <citation type="journal article" date="2023" name="Nat. Commun.">
        <title>Diploid and tetraploid genomes of Acorus and the evolution of monocots.</title>
        <authorList>
            <person name="Ma L."/>
            <person name="Liu K.W."/>
            <person name="Li Z."/>
            <person name="Hsiao Y.Y."/>
            <person name="Qi Y."/>
            <person name="Fu T."/>
            <person name="Tang G.D."/>
            <person name="Zhang D."/>
            <person name="Sun W.H."/>
            <person name="Liu D.K."/>
            <person name="Li Y."/>
            <person name="Chen G.Z."/>
            <person name="Liu X.D."/>
            <person name="Liao X.Y."/>
            <person name="Jiang Y.T."/>
            <person name="Yu X."/>
            <person name="Hao Y."/>
            <person name="Huang J."/>
            <person name="Zhao X.W."/>
            <person name="Ke S."/>
            <person name="Chen Y.Y."/>
            <person name="Wu W.L."/>
            <person name="Hsu J.L."/>
            <person name="Lin Y.F."/>
            <person name="Huang M.D."/>
            <person name="Li C.Y."/>
            <person name="Huang L."/>
            <person name="Wang Z.W."/>
            <person name="Zhao X."/>
            <person name="Zhong W.Y."/>
            <person name="Peng D.H."/>
            <person name="Ahmad S."/>
            <person name="Lan S."/>
            <person name="Zhang J.S."/>
            <person name="Tsai W.C."/>
            <person name="Van de Peer Y."/>
            <person name="Liu Z.J."/>
        </authorList>
    </citation>
    <scope>NUCLEOTIDE SEQUENCE</scope>
    <source>
        <strain evidence="10">SCP</strain>
    </source>
</reference>
<feature type="signal peptide" evidence="8">
    <location>
        <begin position="1"/>
        <end position="22"/>
    </location>
</feature>
<dbReference type="PROSITE" id="PS00108">
    <property type="entry name" value="PROTEIN_KINASE_ST"/>
    <property type="match status" value="1"/>
</dbReference>
<evidence type="ECO:0000313" key="10">
    <source>
        <dbReference type="EMBL" id="KAK1276690.1"/>
    </source>
</evidence>
<evidence type="ECO:0000256" key="3">
    <source>
        <dbReference type="ARBA" id="ARBA00022777"/>
    </source>
</evidence>
<keyword evidence="8" id="KW-0732">Signal</keyword>
<dbReference type="Gene3D" id="1.10.510.10">
    <property type="entry name" value="Transferase(Phosphotransferase) domain 1"/>
    <property type="match status" value="1"/>
</dbReference>
<keyword evidence="7" id="KW-1133">Transmembrane helix</keyword>
<dbReference type="InterPro" id="IPR000719">
    <property type="entry name" value="Prot_kinase_dom"/>
</dbReference>
<dbReference type="SUPFAM" id="SSF50985">
    <property type="entry name" value="RCC1/BLIP-II"/>
    <property type="match status" value="1"/>
</dbReference>
<dbReference type="Proteomes" id="UP001179952">
    <property type="component" value="Unassembled WGS sequence"/>
</dbReference>
<feature type="chain" id="PRO_5043384350" evidence="8">
    <location>
        <begin position="23"/>
        <end position="768"/>
    </location>
</feature>
<evidence type="ECO:0000256" key="5">
    <source>
        <dbReference type="PROSITE-ProRule" id="PRU10141"/>
    </source>
</evidence>
<feature type="transmembrane region" description="Helical" evidence="7">
    <location>
        <begin position="358"/>
        <end position="381"/>
    </location>
</feature>
<reference evidence="10" key="2">
    <citation type="submission" date="2023-06" db="EMBL/GenBank/DDBJ databases">
        <authorList>
            <person name="Ma L."/>
            <person name="Liu K.-W."/>
            <person name="Li Z."/>
            <person name="Hsiao Y.-Y."/>
            <person name="Qi Y."/>
            <person name="Fu T."/>
            <person name="Tang G."/>
            <person name="Zhang D."/>
            <person name="Sun W.-H."/>
            <person name="Liu D.-K."/>
            <person name="Li Y."/>
            <person name="Chen G.-Z."/>
            <person name="Liu X.-D."/>
            <person name="Liao X.-Y."/>
            <person name="Jiang Y.-T."/>
            <person name="Yu X."/>
            <person name="Hao Y."/>
            <person name="Huang J."/>
            <person name="Zhao X.-W."/>
            <person name="Ke S."/>
            <person name="Chen Y.-Y."/>
            <person name="Wu W.-L."/>
            <person name="Hsu J.-L."/>
            <person name="Lin Y.-F."/>
            <person name="Huang M.-D."/>
            <person name="Li C.-Y."/>
            <person name="Huang L."/>
            <person name="Wang Z.-W."/>
            <person name="Zhao X."/>
            <person name="Zhong W.-Y."/>
            <person name="Peng D.-H."/>
            <person name="Ahmad S."/>
            <person name="Lan S."/>
            <person name="Zhang J.-S."/>
            <person name="Tsai W.-C."/>
            <person name="Van De Peer Y."/>
            <person name="Liu Z.-J."/>
        </authorList>
    </citation>
    <scope>NUCLEOTIDE SEQUENCE</scope>
    <source>
        <strain evidence="10">SCP</strain>
        <tissue evidence="10">Leaves</tissue>
    </source>
</reference>
<dbReference type="PROSITE" id="PS00107">
    <property type="entry name" value="PROTEIN_KINASE_ATP"/>
    <property type="match status" value="1"/>
</dbReference>
<proteinExistence type="predicted"/>
<name>A0AAV9BJB4_ACOGR</name>
<dbReference type="EMBL" id="JAUJYN010000003">
    <property type="protein sequence ID" value="KAK1276690.1"/>
    <property type="molecule type" value="Genomic_DNA"/>
</dbReference>
<keyword evidence="7" id="KW-0812">Transmembrane</keyword>